<sequence>MTMQTGTVISDNAELVFDYEGSGPLLLTISGGGGTAPRFAPISSLLKDDYTVVRYDRRGNSRSTGDKTKPLDMAQQARDAAAIINALGKDGAYVLGESAGANIALALVADHPNVVRGAVFHEPPIISLLPDAAEQFAFLDEVADLYEREGAPAAMHLFAKSIIGFAPTVEADERRMGDADATSNLDFFFAKEFHNISHFKPNLERLKHSKVPMVAVAGKKSGTAYYARSTKLLSEAIGCRFSLMSEHHLGFIAEPATFAAEIRPLLNDLRQS</sequence>
<organism evidence="2 3">
    <name type="scientific">Rhizorhabdus dicambivorans</name>
    <dbReference type="NCBI Taxonomy" id="1850238"/>
    <lineage>
        <taxon>Bacteria</taxon>
        <taxon>Pseudomonadati</taxon>
        <taxon>Pseudomonadota</taxon>
        <taxon>Alphaproteobacteria</taxon>
        <taxon>Sphingomonadales</taxon>
        <taxon>Sphingomonadaceae</taxon>
        <taxon>Rhizorhabdus</taxon>
    </lineage>
</organism>
<dbReference type="InterPro" id="IPR029058">
    <property type="entry name" value="AB_hydrolase_fold"/>
</dbReference>
<dbReference type="InterPro" id="IPR000073">
    <property type="entry name" value="AB_hydrolase_1"/>
</dbReference>
<dbReference type="Proteomes" id="UP000218934">
    <property type="component" value="Unassembled WGS sequence"/>
</dbReference>
<proteinExistence type="predicted"/>
<dbReference type="EMBL" id="NWUF01000011">
    <property type="protein sequence ID" value="PCE41830.1"/>
    <property type="molecule type" value="Genomic_DNA"/>
</dbReference>
<accession>A0A2A4FVS8</accession>
<evidence type="ECO:0000259" key="1">
    <source>
        <dbReference type="Pfam" id="PF00561"/>
    </source>
</evidence>
<keyword evidence="2" id="KW-0378">Hydrolase</keyword>
<reference evidence="2 3" key="1">
    <citation type="submission" date="2017-09" db="EMBL/GenBank/DDBJ databases">
        <title>The Catabolism of 3,6-Dichlorosalicylic acid is Initiated by the Cytochrome P450 Monooxygenase DsmABC in Rhizorhabdus dicambivorans Ndbn-20.</title>
        <authorList>
            <person name="Na L."/>
        </authorList>
    </citation>
    <scope>NUCLEOTIDE SEQUENCE [LARGE SCALE GENOMIC DNA]</scope>
    <source>
        <strain evidence="2 3">Ndbn-20m</strain>
    </source>
</reference>
<feature type="domain" description="AB hydrolase-1" evidence="1">
    <location>
        <begin position="24"/>
        <end position="133"/>
    </location>
</feature>
<dbReference type="PANTHER" id="PTHR43433">
    <property type="entry name" value="HYDROLASE, ALPHA/BETA FOLD FAMILY PROTEIN"/>
    <property type="match status" value="1"/>
</dbReference>
<dbReference type="KEGG" id="rdi:CMV14_14630"/>
<name>A0A2A4FVS8_9SPHN</name>
<dbReference type="GO" id="GO:0004806">
    <property type="term" value="F:triacylglycerol lipase activity"/>
    <property type="evidence" value="ECO:0007669"/>
    <property type="project" value="TreeGrafter"/>
</dbReference>
<gene>
    <name evidence="2" type="ORF">COO09_12390</name>
</gene>
<evidence type="ECO:0000313" key="3">
    <source>
        <dbReference type="Proteomes" id="UP000218934"/>
    </source>
</evidence>
<dbReference type="SUPFAM" id="SSF53474">
    <property type="entry name" value="alpha/beta-Hydrolases"/>
    <property type="match status" value="1"/>
</dbReference>
<dbReference type="PANTHER" id="PTHR43433:SF5">
    <property type="entry name" value="AB HYDROLASE-1 DOMAIN-CONTAINING PROTEIN"/>
    <property type="match status" value="1"/>
</dbReference>
<comment type="caution">
    <text evidence="2">The sequence shown here is derived from an EMBL/GenBank/DDBJ whole genome shotgun (WGS) entry which is preliminary data.</text>
</comment>
<protein>
    <submittedName>
        <fullName evidence="2">Alpha/beta hydrolase</fullName>
    </submittedName>
</protein>
<evidence type="ECO:0000313" key="2">
    <source>
        <dbReference type="EMBL" id="PCE41830.1"/>
    </source>
</evidence>
<keyword evidence="3" id="KW-1185">Reference proteome</keyword>
<dbReference type="GO" id="GO:0046503">
    <property type="term" value="P:glycerolipid catabolic process"/>
    <property type="evidence" value="ECO:0007669"/>
    <property type="project" value="TreeGrafter"/>
</dbReference>
<dbReference type="OrthoDB" id="27092at2"/>
<dbReference type="AlphaFoldDB" id="A0A2A4FVS8"/>
<dbReference type="Gene3D" id="3.40.50.1820">
    <property type="entry name" value="alpha/beta hydrolase"/>
    <property type="match status" value="1"/>
</dbReference>
<dbReference type="InterPro" id="IPR050471">
    <property type="entry name" value="AB_hydrolase"/>
</dbReference>
<dbReference type="Pfam" id="PF00561">
    <property type="entry name" value="Abhydrolase_1"/>
    <property type="match status" value="1"/>
</dbReference>